<proteinExistence type="predicted"/>
<dbReference type="AlphaFoldDB" id="A0A1D8JJC3"/>
<keyword evidence="1" id="KW-0812">Transmembrane</keyword>
<evidence type="ECO:0008006" key="4">
    <source>
        <dbReference type="Google" id="ProtNLM"/>
    </source>
</evidence>
<dbReference type="KEGG" id="surl:BI350_15520"/>
<dbReference type="InterPro" id="IPR024596">
    <property type="entry name" value="RNApol_su_b/EpuA"/>
</dbReference>
<dbReference type="Pfam" id="PF11772">
    <property type="entry name" value="EpuA"/>
    <property type="match status" value="1"/>
</dbReference>
<evidence type="ECO:0000313" key="3">
    <source>
        <dbReference type="Proteomes" id="UP000185746"/>
    </source>
</evidence>
<keyword evidence="1" id="KW-0472">Membrane</keyword>
<evidence type="ECO:0000313" key="2">
    <source>
        <dbReference type="EMBL" id="AOV08816.1"/>
    </source>
</evidence>
<accession>A0A1D8JJC3</accession>
<dbReference type="Proteomes" id="UP000185746">
    <property type="component" value="Chromosome"/>
</dbReference>
<reference evidence="2 3" key="1">
    <citation type="submission" date="2016-09" db="EMBL/GenBank/DDBJ databases">
        <title>Complete genome sequence of the Lysinibacillus sphaericus LMG 22257, a specie of Bacillus with ureolytic activity that can effectively biodeposit calcium carbonate.</title>
        <authorList>
            <person name="Yan W."/>
        </authorList>
    </citation>
    <scope>NUCLEOTIDE SEQUENCE [LARGE SCALE GENOMIC DNA]</scope>
    <source>
        <strain evidence="2 3">LMG 22257</strain>
    </source>
</reference>
<keyword evidence="1" id="KW-1133">Transmembrane helix</keyword>
<evidence type="ECO:0000256" key="1">
    <source>
        <dbReference type="SAM" id="Phobius"/>
    </source>
</evidence>
<gene>
    <name evidence="2" type="ORF">BI350_15520</name>
</gene>
<dbReference type="EMBL" id="CP017560">
    <property type="protein sequence ID" value="AOV08816.1"/>
    <property type="molecule type" value="Genomic_DNA"/>
</dbReference>
<name>A0A1D8JJC3_9BACL</name>
<dbReference type="RefSeq" id="WP_082295121.1">
    <property type="nucleotide sequence ID" value="NZ_CP017560.1"/>
</dbReference>
<protein>
    <recommendedName>
        <fullName evidence="4">Hydroxymyristoyl-ACP dehydratase</fullName>
    </recommendedName>
</protein>
<organism evidence="2 3">
    <name type="scientific">Sporosarcina ureilytica</name>
    <dbReference type="NCBI Taxonomy" id="298596"/>
    <lineage>
        <taxon>Bacteria</taxon>
        <taxon>Bacillati</taxon>
        <taxon>Bacillota</taxon>
        <taxon>Bacilli</taxon>
        <taxon>Bacillales</taxon>
        <taxon>Caryophanaceae</taxon>
        <taxon>Sporosarcina</taxon>
    </lineage>
</organism>
<sequence length="111" mass="12774">MNEENKQDVVAKNVEATQEKQKSKFGSRIERLKLKKKKRDEKQESNEKNVRWVQIRLIPIWLRIILVLLLLVVVASIGLYMGYSVIGDGAPGDVFKKATWTHITDIIKGIE</sequence>
<feature type="transmembrane region" description="Helical" evidence="1">
    <location>
        <begin position="60"/>
        <end position="83"/>
    </location>
</feature>
<keyword evidence="3" id="KW-1185">Reference proteome</keyword>